<proteinExistence type="predicted"/>
<accession>A0A1F8F6D1</accession>
<evidence type="ECO:0000313" key="1">
    <source>
        <dbReference type="EMBL" id="OGN08701.1"/>
    </source>
</evidence>
<gene>
    <name evidence="1" type="ORF">A3J46_06535</name>
</gene>
<dbReference type="EMBL" id="MGJP01000055">
    <property type="protein sequence ID" value="OGN08701.1"/>
    <property type="molecule type" value="Genomic_DNA"/>
</dbReference>
<name>A0A1F8F6D1_9BACT</name>
<dbReference type="AlphaFoldDB" id="A0A1F8F6D1"/>
<comment type="caution">
    <text evidence="1">The sequence shown here is derived from an EMBL/GenBank/DDBJ whole genome shotgun (WGS) entry which is preliminary data.</text>
</comment>
<protein>
    <submittedName>
        <fullName evidence="1">Uncharacterized protein</fullName>
    </submittedName>
</protein>
<organism evidence="1 2">
    <name type="scientific">Candidatus Yanofskybacteria bacterium RIFCSPHIGHO2_02_FULL_41_11</name>
    <dbReference type="NCBI Taxonomy" id="1802675"/>
    <lineage>
        <taxon>Bacteria</taxon>
        <taxon>Candidatus Yanofskyibacteriota</taxon>
    </lineage>
</organism>
<reference evidence="1 2" key="1">
    <citation type="journal article" date="2016" name="Nat. Commun.">
        <title>Thousands of microbial genomes shed light on interconnected biogeochemical processes in an aquifer system.</title>
        <authorList>
            <person name="Anantharaman K."/>
            <person name="Brown C.T."/>
            <person name="Hug L.A."/>
            <person name="Sharon I."/>
            <person name="Castelle C.J."/>
            <person name="Probst A.J."/>
            <person name="Thomas B.C."/>
            <person name="Singh A."/>
            <person name="Wilkins M.J."/>
            <person name="Karaoz U."/>
            <person name="Brodie E.L."/>
            <person name="Williams K.H."/>
            <person name="Hubbard S.S."/>
            <person name="Banfield J.F."/>
        </authorList>
    </citation>
    <scope>NUCLEOTIDE SEQUENCE [LARGE SCALE GENOMIC DNA]</scope>
</reference>
<sequence length="130" mass="14752">MAERIYTKDEFLNMWPQAKGELQGLMHSFIGRSIDITAAQLDMAIQLADIEFRRLKNEPRLRVITEDTEKVASPGKVRAVALIDSEMYQVGEDVDTVEQAQSLLSQALRDPSPRLVQVYDDKGQPLIKYS</sequence>
<evidence type="ECO:0000313" key="2">
    <source>
        <dbReference type="Proteomes" id="UP000177167"/>
    </source>
</evidence>
<dbReference type="Proteomes" id="UP000177167">
    <property type="component" value="Unassembled WGS sequence"/>
</dbReference>